<dbReference type="InterPro" id="IPR052035">
    <property type="entry name" value="ZnF_BED_domain_contain"/>
</dbReference>
<evidence type="ECO:0000256" key="1">
    <source>
        <dbReference type="ARBA" id="ARBA00004123"/>
    </source>
</evidence>
<feature type="compositionally biased region" description="Acidic residues" evidence="6">
    <location>
        <begin position="64"/>
        <end position="108"/>
    </location>
</feature>
<evidence type="ECO:0000313" key="8">
    <source>
        <dbReference type="EMBL" id="CAF3847045.1"/>
    </source>
</evidence>
<dbReference type="Pfam" id="PF05699">
    <property type="entry name" value="Dimer_Tnp_hAT"/>
    <property type="match status" value="1"/>
</dbReference>
<dbReference type="SUPFAM" id="SSF53098">
    <property type="entry name" value="Ribonuclease H-like"/>
    <property type="match status" value="1"/>
</dbReference>
<feature type="region of interest" description="Disordered" evidence="6">
    <location>
        <begin position="64"/>
        <end position="115"/>
    </location>
</feature>
<accession>A0A819E9S6</accession>
<evidence type="ECO:0000256" key="3">
    <source>
        <dbReference type="ARBA" id="ARBA00022771"/>
    </source>
</evidence>
<keyword evidence="4" id="KW-0862">Zinc</keyword>
<dbReference type="EMBL" id="CAJOBG010000700">
    <property type="protein sequence ID" value="CAF3847045.1"/>
    <property type="molecule type" value="Genomic_DNA"/>
</dbReference>
<evidence type="ECO:0000256" key="4">
    <source>
        <dbReference type="ARBA" id="ARBA00022833"/>
    </source>
</evidence>
<protein>
    <recommendedName>
        <fullName evidence="7">HAT C-terminal dimerisation domain-containing protein</fullName>
    </recommendedName>
</protein>
<dbReference type="InterPro" id="IPR012337">
    <property type="entry name" value="RNaseH-like_sf"/>
</dbReference>
<proteinExistence type="predicted"/>
<dbReference type="AlphaFoldDB" id="A0A819E9S6"/>
<dbReference type="Proteomes" id="UP000663866">
    <property type="component" value="Unassembled WGS sequence"/>
</dbReference>
<feature type="domain" description="HAT C-terminal dimerisation" evidence="7">
    <location>
        <begin position="374"/>
        <end position="427"/>
    </location>
</feature>
<evidence type="ECO:0000256" key="5">
    <source>
        <dbReference type="ARBA" id="ARBA00023242"/>
    </source>
</evidence>
<dbReference type="PANTHER" id="PTHR46481">
    <property type="entry name" value="ZINC FINGER BED DOMAIN-CONTAINING PROTEIN 4"/>
    <property type="match status" value="1"/>
</dbReference>
<evidence type="ECO:0000313" key="9">
    <source>
        <dbReference type="Proteomes" id="UP000663866"/>
    </source>
</evidence>
<keyword evidence="9" id="KW-1185">Reference proteome</keyword>
<dbReference type="GO" id="GO:0005634">
    <property type="term" value="C:nucleus"/>
    <property type="evidence" value="ECO:0007669"/>
    <property type="project" value="UniProtKB-SubCell"/>
</dbReference>
<evidence type="ECO:0000259" key="7">
    <source>
        <dbReference type="Pfam" id="PF05699"/>
    </source>
</evidence>
<organism evidence="8 9">
    <name type="scientific">Rotaria magnacalcarata</name>
    <dbReference type="NCBI Taxonomy" id="392030"/>
    <lineage>
        <taxon>Eukaryota</taxon>
        <taxon>Metazoa</taxon>
        <taxon>Spiralia</taxon>
        <taxon>Gnathifera</taxon>
        <taxon>Rotifera</taxon>
        <taxon>Eurotatoria</taxon>
        <taxon>Bdelloidea</taxon>
        <taxon>Philodinida</taxon>
        <taxon>Philodinidae</taxon>
        <taxon>Rotaria</taxon>
    </lineage>
</organism>
<comment type="caution">
    <text evidence="8">The sequence shown here is derived from an EMBL/GenBank/DDBJ whole genome shotgun (WGS) entry which is preliminary data.</text>
</comment>
<dbReference type="GO" id="GO:0008270">
    <property type="term" value="F:zinc ion binding"/>
    <property type="evidence" value="ECO:0007669"/>
    <property type="project" value="UniProtKB-KW"/>
</dbReference>
<keyword evidence="2" id="KW-0479">Metal-binding</keyword>
<sequence length="449" mass="51163">MWVELDAIKEHEECLLLPTAGIGGCSQESDFRIRCWVPQPGSCVGLNDLGADSYPIDVPEQLEDEAGADSDNENLIDDDEVFRDGDNTTEVESDDDVENDTEDEDDLNGEGKQLDDEQLLQSENVRYLVLQLVKRIRACVANIRSTRAVNDHVKRKASSNEPPIKFALITDFETRWNTTFVMIDRFCIYRTIIDDTNSRPFKIVHISPTQQLKLVQYALRYFVSETSDSDSNWLKSLKACLREKSHLYFDDKINQHQKNNSLIVAFLDPNEYGRLRQRPIELEAAITLLKVEMEIETERLFQYANASHSATTTTTIHSLNSICLSSTNTKQSNIDNLFSLCGIESSLSLTPSMKRAMSINEEIGCYISSVNTNEQVKFSTFWSNQEQRLPIMSSVVRRISIIPASSVPCESTFSIAGYIRRKERCSLSSRVMRYSLVLKDSHQLEFFQQ</sequence>
<dbReference type="PANTHER" id="PTHR46481:SF10">
    <property type="entry name" value="ZINC FINGER BED DOMAIN-CONTAINING PROTEIN 39"/>
    <property type="match status" value="1"/>
</dbReference>
<evidence type="ECO:0000256" key="6">
    <source>
        <dbReference type="SAM" id="MobiDB-lite"/>
    </source>
</evidence>
<reference evidence="8" key="1">
    <citation type="submission" date="2021-02" db="EMBL/GenBank/DDBJ databases">
        <authorList>
            <person name="Nowell W R."/>
        </authorList>
    </citation>
    <scope>NUCLEOTIDE SEQUENCE</scope>
</reference>
<keyword evidence="5" id="KW-0539">Nucleus</keyword>
<gene>
    <name evidence="8" type="ORF">OVN521_LOCUS6622</name>
</gene>
<dbReference type="InterPro" id="IPR008906">
    <property type="entry name" value="HATC_C_dom"/>
</dbReference>
<keyword evidence="3" id="KW-0863">Zinc-finger</keyword>
<evidence type="ECO:0000256" key="2">
    <source>
        <dbReference type="ARBA" id="ARBA00022723"/>
    </source>
</evidence>
<comment type="subcellular location">
    <subcellularLocation>
        <location evidence="1">Nucleus</location>
    </subcellularLocation>
</comment>
<dbReference type="GO" id="GO:0046983">
    <property type="term" value="F:protein dimerization activity"/>
    <property type="evidence" value="ECO:0007669"/>
    <property type="project" value="InterPro"/>
</dbReference>
<name>A0A819E9S6_9BILA</name>